<feature type="transmembrane region" description="Helical" evidence="8">
    <location>
        <begin position="301"/>
        <end position="320"/>
    </location>
</feature>
<keyword evidence="7 8" id="KW-0472">Membrane</keyword>
<dbReference type="InterPro" id="IPR002549">
    <property type="entry name" value="AI-2E-like"/>
</dbReference>
<evidence type="ECO:0000256" key="1">
    <source>
        <dbReference type="ARBA" id="ARBA00004651"/>
    </source>
</evidence>
<name>E7N5D9_9FIRM</name>
<evidence type="ECO:0008006" key="11">
    <source>
        <dbReference type="Google" id="ProtNLM"/>
    </source>
</evidence>
<dbReference type="GO" id="GO:0055085">
    <property type="term" value="P:transmembrane transport"/>
    <property type="evidence" value="ECO:0007669"/>
    <property type="project" value="TreeGrafter"/>
</dbReference>
<evidence type="ECO:0000256" key="5">
    <source>
        <dbReference type="ARBA" id="ARBA00022692"/>
    </source>
</evidence>
<evidence type="ECO:0000256" key="2">
    <source>
        <dbReference type="ARBA" id="ARBA00009773"/>
    </source>
</evidence>
<protein>
    <recommendedName>
        <fullName evidence="11">ATP synthase F0, A subunit</fullName>
    </recommendedName>
</protein>
<keyword evidence="6 8" id="KW-1133">Transmembrane helix</keyword>
<dbReference type="Pfam" id="PF01594">
    <property type="entry name" value="AI-2E_transport"/>
    <property type="match status" value="1"/>
</dbReference>
<dbReference type="STRING" id="749551.HMPREF9555_02234"/>
<comment type="caution">
    <text evidence="9">The sequence shown here is derived from an EMBL/GenBank/DDBJ whole genome shotgun (WGS) entry which is preliminary data.</text>
</comment>
<dbReference type="PANTHER" id="PTHR21716:SF53">
    <property type="entry name" value="PERMEASE PERM-RELATED"/>
    <property type="match status" value="1"/>
</dbReference>
<gene>
    <name evidence="9" type="ORF">HMPREF9555_02234</name>
</gene>
<evidence type="ECO:0000256" key="3">
    <source>
        <dbReference type="ARBA" id="ARBA00022448"/>
    </source>
</evidence>
<dbReference type="EMBL" id="AECV01000064">
    <property type="protein sequence ID" value="EFW28631.1"/>
    <property type="molecule type" value="Genomic_DNA"/>
</dbReference>
<keyword evidence="3" id="KW-0813">Transport</keyword>
<feature type="transmembrane region" description="Helical" evidence="8">
    <location>
        <begin position="178"/>
        <end position="197"/>
    </location>
</feature>
<feature type="transmembrane region" description="Helical" evidence="8">
    <location>
        <begin position="84"/>
        <end position="106"/>
    </location>
</feature>
<accession>E7N5D9</accession>
<evidence type="ECO:0000313" key="10">
    <source>
        <dbReference type="Proteomes" id="UP000004633"/>
    </source>
</evidence>
<evidence type="ECO:0000256" key="7">
    <source>
        <dbReference type="ARBA" id="ARBA00023136"/>
    </source>
</evidence>
<sequence>MEQKNLLPESSRFFNKLLLVLLCSIAFAAAVNHYEATALVLRSILQVLYPIFVGVAFAFVLSIPQEALEKILGRHRQMRSHARSLSIVLSLTGGIIMLFLFANAFIPQFIQTLRGFGTALPEALHEVAAALDGVPTLQKYVVELESVDWNQMMQRVQEYLASGQAEAVYSAVHTTAEFVTMMVETFVGIILGIYFLGTKEMLTRQMRQMLYAFCTRKNADHIAHIGGVFRQKFYAFVCGQMLDSFIFMMGLFTGMILFGISHAAMVSAIVVFTGLIPMVGGVIGGAIGAVFIFVESPTQALIFIILLIVLHQIDSNFIYPRIMGRSLGLPEVWSFIAIIVGGGLFGVLGMLLGVPVFSAFYTLLGEYTRNRLKEKEHLPEDDQQ</sequence>
<dbReference type="Proteomes" id="UP000004633">
    <property type="component" value="Unassembled WGS sequence"/>
</dbReference>
<dbReference type="AlphaFoldDB" id="E7N5D9"/>
<keyword evidence="4" id="KW-1003">Cell membrane</keyword>
<evidence type="ECO:0000256" key="6">
    <source>
        <dbReference type="ARBA" id="ARBA00022989"/>
    </source>
</evidence>
<dbReference type="PANTHER" id="PTHR21716">
    <property type="entry name" value="TRANSMEMBRANE PROTEIN"/>
    <property type="match status" value="1"/>
</dbReference>
<feature type="transmembrane region" description="Helical" evidence="8">
    <location>
        <begin position="332"/>
        <end position="364"/>
    </location>
</feature>
<evidence type="ECO:0000313" key="9">
    <source>
        <dbReference type="EMBL" id="EFW28631.1"/>
    </source>
</evidence>
<organism evidence="9 10">
    <name type="scientific">Selenomonas artemidis F0399</name>
    <dbReference type="NCBI Taxonomy" id="749551"/>
    <lineage>
        <taxon>Bacteria</taxon>
        <taxon>Bacillati</taxon>
        <taxon>Bacillota</taxon>
        <taxon>Negativicutes</taxon>
        <taxon>Selenomonadales</taxon>
        <taxon>Selenomonadaceae</taxon>
        <taxon>Selenomonas</taxon>
    </lineage>
</organism>
<proteinExistence type="inferred from homology"/>
<feature type="transmembrane region" description="Helical" evidence="8">
    <location>
        <begin position="44"/>
        <end position="63"/>
    </location>
</feature>
<feature type="transmembrane region" description="Helical" evidence="8">
    <location>
        <begin position="233"/>
        <end position="260"/>
    </location>
</feature>
<reference evidence="9 10" key="1">
    <citation type="submission" date="2010-08" db="EMBL/GenBank/DDBJ databases">
        <authorList>
            <person name="Weinstock G."/>
            <person name="Sodergren E."/>
            <person name="Clifton S."/>
            <person name="Fulton L."/>
            <person name="Fulton B."/>
            <person name="Courtney L."/>
            <person name="Fronick C."/>
            <person name="Harrison M."/>
            <person name="Strong C."/>
            <person name="Farmer C."/>
            <person name="Delahaunty K."/>
            <person name="Markovic C."/>
            <person name="Hall O."/>
            <person name="Minx P."/>
            <person name="Tomlinson C."/>
            <person name="Mitreva M."/>
            <person name="Hou S."/>
            <person name="Chen J."/>
            <person name="Wollam A."/>
            <person name="Pepin K.H."/>
            <person name="Johnson M."/>
            <person name="Bhonagiri V."/>
            <person name="Zhang X."/>
            <person name="Suruliraj S."/>
            <person name="Warren W."/>
            <person name="Chinwalla A."/>
            <person name="Mardis E.R."/>
            <person name="Wilson R.K."/>
        </authorList>
    </citation>
    <scope>NUCLEOTIDE SEQUENCE [LARGE SCALE GENOMIC DNA]</scope>
    <source>
        <strain evidence="9 10">F0399</strain>
    </source>
</reference>
<evidence type="ECO:0000256" key="8">
    <source>
        <dbReference type="SAM" id="Phobius"/>
    </source>
</evidence>
<feature type="transmembrane region" description="Helical" evidence="8">
    <location>
        <begin position="266"/>
        <end position="294"/>
    </location>
</feature>
<dbReference type="HOGENOM" id="CLU_031275_2_1_9"/>
<dbReference type="GO" id="GO:0005886">
    <property type="term" value="C:plasma membrane"/>
    <property type="evidence" value="ECO:0007669"/>
    <property type="project" value="UniProtKB-SubCell"/>
</dbReference>
<comment type="subcellular location">
    <subcellularLocation>
        <location evidence="1">Cell membrane</location>
        <topology evidence="1">Multi-pass membrane protein</topology>
    </subcellularLocation>
</comment>
<comment type="similarity">
    <text evidence="2">Belongs to the autoinducer-2 exporter (AI-2E) (TC 2.A.86) family.</text>
</comment>
<keyword evidence="10" id="KW-1185">Reference proteome</keyword>
<keyword evidence="5 8" id="KW-0812">Transmembrane</keyword>
<evidence type="ECO:0000256" key="4">
    <source>
        <dbReference type="ARBA" id="ARBA00022475"/>
    </source>
</evidence>
<dbReference type="RefSeq" id="WP_009350881.1">
    <property type="nucleotide sequence ID" value="NZ_GL638158.1"/>
</dbReference>